<proteinExistence type="predicted"/>
<evidence type="ECO:0000313" key="2">
    <source>
        <dbReference type="Proteomes" id="UP001152795"/>
    </source>
</evidence>
<sequence length="205" mass="23049">MFVNQSIKGSHYSLSFQSIVSKEKMFGTHRQGVSCRLMYIIVLYQLPNFISSQCGNGTYFSHDLEGCLDCPDIPSIDCRDVHQSDIKSCLENCISITATSTPSHHEKKPTPTTKHPSKHLRQRIGGIILDHFIVLVCVVVLGTLAVAYIVWKCVHPERWPTYTVAAYYLRIGTENTAVQSENTTNGRDKRQSPGAIQLPIRTQRI</sequence>
<name>A0A7D9EGU7_PARCT</name>
<protein>
    <submittedName>
        <fullName evidence="1">Uncharacterized protein</fullName>
    </submittedName>
</protein>
<keyword evidence="2" id="KW-1185">Reference proteome</keyword>
<organism evidence="1 2">
    <name type="scientific">Paramuricea clavata</name>
    <name type="common">Red gorgonian</name>
    <name type="synonym">Violescent sea-whip</name>
    <dbReference type="NCBI Taxonomy" id="317549"/>
    <lineage>
        <taxon>Eukaryota</taxon>
        <taxon>Metazoa</taxon>
        <taxon>Cnidaria</taxon>
        <taxon>Anthozoa</taxon>
        <taxon>Octocorallia</taxon>
        <taxon>Malacalcyonacea</taxon>
        <taxon>Plexauridae</taxon>
        <taxon>Paramuricea</taxon>
    </lineage>
</organism>
<evidence type="ECO:0000313" key="1">
    <source>
        <dbReference type="EMBL" id="CAB4008020.1"/>
    </source>
</evidence>
<gene>
    <name evidence="1" type="ORF">PACLA_8A081292</name>
</gene>
<reference evidence="1" key="1">
    <citation type="submission" date="2020-04" db="EMBL/GenBank/DDBJ databases">
        <authorList>
            <person name="Alioto T."/>
            <person name="Alioto T."/>
            <person name="Gomez Garrido J."/>
        </authorList>
    </citation>
    <scope>NUCLEOTIDE SEQUENCE</scope>
    <source>
        <strain evidence="1">A484AB</strain>
    </source>
</reference>
<dbReference type="AlphaFoldDB" id="A0A7D9EGU7"/>
<dbReference type="OrthoDB" id="10613249at2759"/>
<accession>A0A7D9EGU7</accession>
<dbReference type="Proteomes" id="UP001152795">
    <property type="component" value="Unassembled WGS sequence"/>
</dbReference>
<dbReference type="EMBL" id="CACRXK020005994">
    <property type="protein sequence ID" value="CAB4008020.1"/>
    <property type="molecule type" value="Genomic_DNA"/>
</dbReference>
<comment type="caution">
    <text evidence="1">The sequence shown here is derived from an EMBL/GenBank/DDBJ whole genome shotgun (WGS) entry which is preliminary data.</text>
</comment>